<name>A0A4R0TVW0_BIFLL</name>
<protein>
    <submittedName>
        <fullName evidence="1">Uncharacterized protein</fullName>
    </submittedName>
</protein>
<reference evidence="1 2" key="1">
    <citation type="journal article" date="2018" name="Sci. Rep.">
        <title>Genomic diversity and distribution of Bifidobacterium longum subsp. longum across the human lifespan.</title>
        <authorList>
            <person name="Odamaki T."/>
            <person name="Bottacini F."/>
            <person name="Kato K."/>
            <person name="Mitsuyama E."/>
            <person name="Yoshida K."/>
            <person name="Horigome A."/>
            <person name="Xiao J.Z."/>
            <person name="van Sinderen D."/>
        </authorList>
    </citation>
    <scope>NUCLEOTIDE SEQUENCE [LARGE SCALE GENOMIC DNA]</scope>
    <source>
        <strain evidence="1 2">MCC10070</strain>
    </source>
</reference>
<evidence type="ECO:0000313" key="2">
    <source>
        <dbReference type="Proteomes" id="UP000291814"/>
    </source>
</evidence>
<accession>A0A4R0TVW0</accession>
<organism evidence="1 2">
    <name type="scientific">Bifidobacterium longum subsp. longum</name>
    <dbReference type="NCBI Taxonomy" id="1679"/>
    <lineage>
        <taxon>Bacteria</taxon>
        <taxon>Bacillati</taxon>
        <taxon>Actinomycetota</taxon>
        <taxon>Actinomycetes</taxon>
        <taxon>Bifidobacteriales</taxon>
        <taxon>Bifidobacteriaceae</taxon>
        <taxon>Bifidobacterium</taxon>
    </lineage>
</organism>
<sequence>MSGTRHETQPVATIIYENGTELTGTAVTTSDGSVGIRVPNEFFKTGLLADGSMSEGVKSVSIRPKHPKGVLPLTDDMVYMAVTAMLRDAVGLPLNEAADRYESWLNRVRRAAIEKWVDSLSMRESTRLHVKYLDRDGAGHPKEEGDA</sequence>
<dbReference type="RefSeq" id="WP_131234916.1">
    <property type="nucleotide sequence ID" value="NZ_SHRR01000013.1"/>
</dbReference>
<gene>
    <name evidence="1" type="ORF">MCC10070_0850</name>
</gene>
<dbReference type="Proteomes" id="UP000291814">
    <property type="component" value="Unassembled WGS sequence"/>
</dbReference>
<dbReference type="EMBL" id="SHRR01000013">
    <property type="protein sequence ID" value="TCE86523.1"/>
    <property type="molecule type" value="Genomic_DNA"/>
</dbReference>
<comment type="caution">
    <text evidence="1">The sequence shown here is derived from an EMBL/GenBank/DDBJ whole genome shotgun (WGS) entry which is preliminary data.</text>
</comment>
<dbReference type="AlphaFoldDB" id="A0A4R0TVW0"/>
<proteinExistence type="predicted"/>
<evidence type="ECO:0000313" key="1">
    <source>
        <dbReference type="EMBL" id="TCE86523.1"/>
    </source>
</evidence>